<evidence type="ECO:0000313" key="11">
    <source>
        <dbReference type="EMBL" id="KAJ9580356.1"/>
    </source>
</evidence>
<dbReference type="InterPro" id="IPR001320">
    <property type="entry name" value="Iontro_rcpt_C"/>
</dbReference>
<sequence length="567" mass="64063">MEEFENTFTENVENLKNTPYWNPRSNFLVFACGKLKKPPAEFAHRVLSALKQTSNIINAVLFIFTGDTEQVNSNSNGCTTNNTLIENIKAISAYTLFPYINGACNEDVIVLIGKWNAHNTSQDSFKSIDFFPDKIPKRFTGCVLNITAFGVEPYLIVKTYKSENGENKFIFEGIGMELINLFAREVNLTPNFINPVTEFKSEGMLELYDLLSNGLIDILAGLIPSVLPINSFADLSVPVLIDTLEYVVPCPKPMKKTEKIIALFSLSTWISMGLVFIIVSILFWLLSNYPTRRNDFTRFNLLTQSFSAAWAVLLGNSVPQIPKFLGTRTLFIIYVWYCFAISTVFQAYFTTYLVEPGYDGHLKTLDDVKRAELKLGTYYIMETFQRAVDIEELDDFEQIIYTDINECVKTVLFNRDTFSAALSYFPSYLASLAGISDQSKVVCFLDKSVITLSLAVAAPIGHPLLKNLNVHIRRCVEAGLLEGYWSKIKHEVNLKANNTDEDSEYVVFSLTHLSAVFMLLLYGHILSAILLVSELAVFWIMRNKSQIIKSNNSKFSTNADLKIQDKN</sequence>
<dbReference type="GO" id="GO:0005886">
    <property type="term" value="C:plasma membrane"/>
    <property type="evidence" value="ECO:0007669"/>
    <property type="project" value="UniProtKB-SubCell"/>
</dbReference>
<keyword evidence="4 9" id="KW-0812">Transmembrane</keyword>
<comment type="subcellular location">
    <subcellularLocation>
        <location evidence="1">Cell membrane</location>
        <topology evidence="1">Multi-pass membrane protein</topology>
    </subcellularLocation>
</comment>
<evidence type="ECO:0000256" key="2">
    <source>
        <dbReference type="ARBA" id="ARBA00008685"/>
    </source>
</evidence>
<keyword evidence="3" id="KW-1003">Cell membrane</keyword>
<dbReference type="Proteomes" id="UP001233999">
    <property type="component" value="Unassembled WGS sequence"/>
</dbReference>
<keyword evidence="6 9" id="KW-0472">Membrane</keyword>
<proteinExistence type="inferred from homology"/>
<dbReference type="AlphaFoldDB" id="A0AAD7ZH21"/>
<dbReference type="EMBL" id="JASPKZ010008345">
    <property type="protein sequence ID" value="KAJ9580356.1"/>
    <property type="molecule type" value="Genomic_DNA"/>
</dbReference>
<keyword evidence="7" id="KW-0675">Receptor</keyword>
<evidence type="ECO:0000256" key="1">
    <source>
        <dbReference type="ARBA" id="ARBA00004651"/>
    </source>
</evidence>
<dbReference type="Pfam" id="PF00060">
    <property type="entry name" value="Lig_chan"/>
    <property type="match status" value="1"/>
</dbReference>
<evidence type="ECO:0000313" key="12">
    <source>
        <dbReference type="Proteomes" id="UP001233999"/>
    </source>
</evidence>
<keyword evidence="5 9" id="KW-1133">Transmembrane helix</keyword>
<comment type="similarity">
    <text evidence="2">Belongs to the glutamate-gated ion channel (TC 1.A.10.1) family.</text>
</comment>
<feature type="domain" description="Ionotropic glutamate receptor C-terminal" evidence="10">
    <location>
        <begin position="265"/>
        <end position="523"/>
    </location>
</feature>
<dbReference type="GO" id="GO:0050906">
    <property type="term" value="P:detection of stimulus involved in sensory perception"/>
    <property type="evidence" value="ECO:0007669"/>
    <property type="project" value="UniProtKB-ARBA"/>
</dbReference>
<reference evidence="11" key="1">
    <citation type="journal article" date="2023" name="IScience">
        <title>Live-bearing cockroach genome reveals convergent evolutionary mechanisms linked to viviparity in insects and beyond.</title>
        <authorList>
            <person name="Fouks B."/>
            <person name="Harrison M.C."/>
            <person name="Mikhailova A.A."/>
            <person name="Marchal E."/>
            <person name="English S."/>
            <person name="Carruthers M."/>
            <person name="Jennings E.C."/>
            <person name="Chiamaka E.L."/>
            <person name="Frigard R.A."/>
            <person name="Pippel M."/>
            <person name="Attardo G.M."/>
            <person name="Benoit J.B."/>
            <person name="Bornberg-Bauer E."/>
            <person name="Tobe S.S."/>
        </authorList>
    </citation>
    <scope>NUCLEOTIDE SEQUENCE</scope>
    <source>
        <strain evidence="11">Stay&amp;Tobe</strain>
    </source>
</reference>
<feature type="transmembrane region" description="Helical" evidence="9">
    <location>
        <begin position="330"/>
        <end position="349"/>
    </location>
</feature>
<comment type="caution">
    <text evidence="11">The sequence shown here is derived from an EMBL/GenBank/DDBJ whole genome shotgun (WGS) entry which is preliminary data.</text>
</comment>
<evidence type="ECO:0000256" key="6">
    <source>
        <dbReference type="ARBA" id="ARBA00023136"/>
    </source>
</evidence>
<dbReference type="PANTHER" id="PTHR42643:SF30">
    <property type="entry name" value="IONOTROPIC RECEPTOR 40A-RELATED"/>
    <property type="match status" value="1"/>
</dbReference>
<evidence type="ECO:0000256" key="3">
    <source>
        <dbReference type="ARBA" id="ARBA00022475"/>
    </source>
</evidence>
<name>A0AAD7ZH21_DIPPU</name>
<keyword evidence="8" id="KW-0325">Glycoprotein</keyword>
<evidence type="ECO:0000259" key="10">
    <source>
        <dbReference type="Pfam" id="PF00060"/>
    </source>
</evidence>
<organism evidence="11 12">
    <name type="scientific">Diploptera punctata</name>
    <name type="common">Pacific beetle cockroach</name>
    <dbReference type="NCBI Taxonomy" id="6984"/>
    <lineage>
        <taxon>Eukaryota</taxon>
        <taxon>Metazoa</taxon>
        <taxon>Ecdysozoa</taxon>
        <taxon>Arthropoda</taxon>
        <taxon>Hexapoda</taxon>
        <taxon>Insecta</taxon>
        <taxon>Pterygota</taxon>
        <taxon>Neoptera</taxon>
        <taxon>Polyneoptera</taxon>
        <taxon>Dictyoptera</taxon>
        <taxon>Blattodea</taxon>
        <taxon>Blaberoidea</taxon>
        <taxon>Blaberidae</taxon>
        <taxon>Diplopterinae</taxon>
        <taxon>Diploptera</taxon>
    </lineage>
</organism>
<evidence type="ECO:0000256" key="4">
    <source>
        <dbReference type="ARBA" id="ARBA00022692"/>
    </source>
</evidence>
<evidence type="ECO:0000256" key="5">
    <source>
        <dbReference type="ARBA" id="ARBA00022989"/>
    </source>
</evidence>
<feature type="transmembrane region" description="Helical" evidence="9">
    <location>
        <begin position="515"/>
        <end position="540"/>
    </location>
</feature>
<dbReference type="InterPro" id="IPR052192">
    <property type="entry name" value="Insect_Ionotropic_Sensory_Rcpt"/>
</dbReference>
<protein>
    <recommendedName>
        <fullName evidence="10">Ionotropic glutamate receptor C-terminal domain-containing protein</fullName>
    </recommendedName>
</protein>
<dbReference type="SUPFAM" id="SSF53850">
    <property type="entry name" value="Periplasmic binding protein-like II"/>
    <property type="match status" value="1"/>
</dbReference>
<dbReference type="Gene3D" id="1.10.287.70">
    <property type="match status" value="1"/>
</dbReference>
<evidence type="ECO:0000256" key="7">
    <source>
        <dbReference type="ARBA" id="ARBA00023170"/>
    </source>
</evidence>
<dbReference type="PANTHER" id="PTHR42643">
    <property type="entry name" value="IONOTROPIC RECEPTOR 20A-RELATED"/>
    <property type="match status" value="1"/>
</dbReference>
<gene>
    <name evidence="11" type="ORF">L9F63_003991</name>
</gene>
<accession>A0AAD7ZH21</accession>
<feature type="transmembrane region" description="Helical" evidence="9">
    <location>
        <begin position="261"/>
        <end position="287"/>
    </location>
</feature>
<keyword evidence="12" id="KW-1185">Reference proteome</keyword>
<dbReference type="GO" id="GO:0015276">
    <property type="term" value="F:ligand-gated monoatomic ion channel activity"/>
    <property type="evidence" value="ECO:0007669"/>
    <property type="project" value="InterPro"/>
</dbReference>
<evidence type="ECO:0000256" key="8">
    <source>
        <dbReference type="ARBA" id="ARBA00023180"/>
    </source>
</evidence>
<reference evidence="11" key="2">
    <citation type="submission" date="2023-05" db="EMBL/GenBank/DDBJ databases">
        <authorList>
            <person name="Fouks B."/>
        </authorList>
    </citation>
    <scope>NUCLEOTIDE SEQUENCE</scope>
    <source>
        <strain evidence="11">Stay&amp;Tobe</strain>
        <tissue evidence="11">Testes</tissue>
    </source>
</reference>
<evidence type="ECO:0000256" key="9">
    <source>
        <dbReference type="SAM" id="Phobius"/>
    </source>
</evidence>